<reference evidence="3" key="1">
    <citation type="journal article" date="2020" name="Nat. Commun.">
        <title>Large-scale genome sequencing of mycorrhizal fungi provides insights into the early evolution of symbiotic traits.</title>
        <authorList>
            <person name="Miyauchi S."/>
            <person name="Kiss E."/>
            <person name="Kuo A."/>
            <person name="Drula E."/>
            <person name="Kohler A."/>
            <person name="Sanchez-Garcia M."/>
            <person name="Morin E."/>
            <person name="Andreopoulos B."/>
            <person name="Barry K.W."/>
            <person name="Bonito G."/>
            <person name="Buee M."/>
            <person name="Carver A."/>
            <person name="Chen C."/>
            <person name="Cichocki N."/>
            <person name="Clum A."/>
            <person name="Culley D."/>
            <person name="Crous P.W."/>
            <person name="Fauchery L."/>
            <person name="Girlanda M."/>
            <person name="Hayes R.D."/>
            <person name="Keri Z."/>
            <person name="LaButti K."/>
            <person name="Lipzen A."/>
            <person name="Lombard V."/>
            <person name="Magnuson J."/>
            <person name="Maillard F."/>
            <person name="Murat C."/>
            <person name="Nolan M."/>
            <person name="Ohm R.A."/>
            <person name="Pangilinan J."/>
            <person name="Pereira M.F."/>
            <person name="Perotto S."/>
            <person name="Peter M."/>
            <person name="Pfister S."/>
            <person name="Riley R."/>
            <person name="Sitrit Y."/>
            <person name="Stielow J.B."/>
            <person name="Szollosi G."/>
            <person name="Zifcakova L."/>
            <person name="Stursova M."/>
            <person name="Spatafora J.W."/>
            <person name="Tedersoo L."/>
            <person name="Vaario L.M."/>
            <person name="Yamada A."/>
            <person name="Yan M."/>
            <person name="Wang P."/>
            <person name="Xu J."/>
            <person name="Bruns T."/>
            <person name="Baldrian P."/>
            <person name="Vilgalys R."/>
            <person name="Dunand C."/>
            <person name="Henrissat B."/>
            <person name="Grigoriev I.V."/>
            <person name="Hibbett D."/>
            <person name="Nagy L.G."/>
            <person name="Martin F.M."/>
        </authorList>
    </citation>
    <scope>NUCLEOTIDE SEQUENCE</scope>
    <source>
        <strain evidence="3">UH-Tt-Lm1</strain>
    </source>
</reference>
<feature type="compositionally biased region" description="Low complexity" evidence="1">
    <location>
        <begin position="277"/>
        <end position="296"/>
    </location>
</feature>
<dbReference type="Proteomes" id="UP000736335">
    <property type="component" value="Unassembled WGS sequence"/>
</dbReference>
<organism evidence="3 4">
    <name type="scientific">Thelephora terrestris</name>
    <dbReference type="NCBI Taxonomy" id="56493"/>
    <lineage>
        <taxon>Eukaryota</taxon>
        <taxon>Fungi</taxon>
        <taxon>Dikarya</taxon>
        <taxon>Basidiomycota</taxon>
        <taxon>Agaricomycotina</taxon>
        <taxon>Agaricomycetes</taxon>
        <taxon>Thelephorales</taxon>
        <taxon>Thelephoraceae</taxon>
        <taxon>Thelephora</taxon>
    </lineage>
</organism>
<feature type="compositionally biased region" description="Polar residues" evidence="1">
    <location>
        <begin position="177"/>
        <end position="187"/>
    </location>
</feature>
<accession>A0A9P6HCY5</accession>
<keyword evidence="2" id="KW-0472">Membrane</keyword>
<feature type="compositionally biased region" description="Polar residues" evidence="1">
    <location>
        <begin position="196"/>
        <end position="210"/>
    </location>
</feature>
<feature type="transmembrane region" description="Helical" evidence="2">
    <location>
        <begin position="376"/>
        <end position="395"/>
    </location>
</feature>
<feature type="region of interest" description="Disordered" evidence="1">
    <location>
        <begin position="494"/>
        <end position="515"/>
    </location>
</feature>
<dbReference type="OrthoDB" id="5340910at2759"/>
<reference evidence="3" key="2">
    <citation type="submission" date="2020-11" db="EMBL/GenBank/DDBJ databases">
        <authorList>
            <consortium name="DOE Joint Genome Institute"/>
            <person name="Kuo A."/>
            <person name="Miyauchi S."/>
            <person name="Kiss E."/>
            <person name="Drula E."/>
            <person name="Kohler A."/>
            <person name="Sanchez-Garcia M."/>
            <person name="Andreopoulos B."/>
            <person name="Barry K.W."/>
            <person name="Bonito G."/>
            <person name="Buee M."/>
            <person name="Carver A."/>
            <person name="Chen C."/>
            <person name="Cichocki N."/>
            <person name="Clum A."/>
            <person name="Culley D."/>
            <person name="Crous P.W."/>
            <person name="Fauchery L."/>
            <person name="Girlanda M."/>
            <person name="Hayes R."/>
            <person name="Keri Z."/>
            <person name="Labutti K."/>
            <person name="Lipzen A."/>
            <person name="Lombard V."/>
            <person name="Magnuson J."/>
            <person name="Maillard F."/>
            <person name="Morin E."/>
            <person name="Murat C."/>
            <person name="Nolan M."/>
            <person name="Ohm R."/>
            <person name="Pangilinan J."/>
            <person name="Pereira M."/>
            <person name="Perotto S."/>
            <person name="Peter M."/>
            <person name="Riley R."/>
            <person name="Sitrit Y."/>
            <person name="Stielow B."/>
            <person name="Szollosi G."/>
            <person name="Zifcakova L."/>
            <person name="Stursova M."/>
            <person name="Spatafora J.W."/>
            <person name="Tedersoo L."/>
            <person name="Vaario L.-M."/>
            <person name="Yamada A."/>
            <person name="Yan M."/>
            <person name="Wang P."/>
            <person name="Xu J."/>
            <person name="Bruns T."/>
            <person name="Baldrian P."/>
            <person name="Vilgalys R."/>
            <person name="Henrissat B."/>
            <person name="Grigoriev I.V."/>
            <person name="Hibbett D."/>
            <person name="Nagy L.G."/>
            <person name="Martin F.M."/>
        </authorList>
    </citation>
    <scope>NUCLEOTIDE SEQUENCE</scope>
    <source>
        <strain evidence="3">UH-Tt-Lm1</strain>
    </source>
</reference>
<feature type="compositionally biased region" description="Pro residues" evidence="1">
    <location>
        <begin position="232"/>
        <end position="241"/>
    </location>
</feature>
<proteinExistence type="predicted"/>
<evidence type="ECO:0000256" key="2">
    <source>
        <dbReference type="SAM" id="Phobius"/>
    </source>
</evidence>
<keyword evidence="2" id="KW-1133">Transmembrane helix</keyword>
<feature type="compositionally biased region" description="Gly residues" evidence="1">
    <location>
        <begin position="349"/>
        <end position="361"/>
    </location>
</feature>
<comment type="caution">
    <text evidence="3">The sequence shown here is derived from an EMBL/GenBank/DDBJ whole genome shotgun (WGS) entry which is preliminary data.</text>
</comment>
<protein>
    <submittedName>
        <fullName evidence="3">Uncharacterized protein</fullName>
    </submittedName>
</protein>
<dbReference type="PRINTS" id="PR01217">
    <property type="entry name" value="PRICHEXTENSN"/>
</dbReference>
<gene>
    <name evidence="3" type="ORF">BJ322DRAFT_135973</name>
</gene>
<keyword evidence="2" id="KW-0812">Transmembrane</keyword>
<feature type="region of interest" description="Disordered" evidence="1">
    <location>
        <begin position="56"/>
        <end position="367"/>
    </location>
</feature>
<keyword evidence="4" id="KW-1185">Reference proteome</keyword>
<feature type="compositionally biased region" description="Pro residues" evidence="1">
    <location>
        <begin position="88"/>
        <end position="136"/>
    </location>
</feature>
<feature type="compositionally biased region" description="Low complexity" evidence="1">
    <location>
        <begin position="322"/>
        <end position="348"/>
    </location>
</feature>
<feature type="region of interest" description="Disordered" evidence="1">
    <location>
        <begin position="436"/>
        <end position="472"/>
    </location>
</feature>
<feature type="compositionally biased region" description="Pro residues" evidence="1">
    <location>
        <begin position="251"/>
        <end position="265"/>
    </location>
</feature>
<name>A0A9P6HCY5_9AGAM</name>
<feature type="compositionally biased region" description="Pro residues" evidence="1">
    <location>
        <begin position="69"/>
        <end position="80"/>
    </location>
</feature>
<evidence type="ECO:0000256" key="1">
    <source>
        <dbReference type="SAM" id="MobiDB-lite"/>
    </source>
</evidence>
<dbReference type="AlphaFoldDB" id="A0A9P6HCY5"/>
<dbReference type="EMBL" id="WIUZ02000010">
    <property type="protein sequence ID" value="KAF9783104.1"/>
    <property type="molecule type" value="Genomic_DNA"/>
</dbReference>
<feature type="region of interest" description="Disordered" evidence="1">
    <location>
        <begin position="541"/>
        <end position="577"/>
    </location>
</feature>
<sequence length="594" mass="60500">MHGVLPLRVKHFSKPRLNFDMEPSNDLGRRGLLDLPVTLPSIPIVNPIVTPLLGGPTPTPTVGNSDPNITPPPLPSPPLVSLPSLLPSLPPPPPPPPPPPSLPPPPPPPPPLPSLPLPVPSLLPPPPPPPPPPPSIPVSQLPTQPAPAPSPDPGNGNPPANGGNGGGSTPAAPSLGSGDTNFLNPSLSLVPDLSIPTPNLGSPNSKSSDPALNLGSLDANPSNPTQGSGPPDSNPPNPTPNPGSSNSNPSNPKPSSPDSHPPPLTPNLSSLDPNASVPPQSSSTSGTSPSQSSGVTKNGSVQLSGADQVDSDSGDPANQGDVFVTTISGVSTTVTRRPQPTNGNPGSDPTGGGGSINGSGNGPRDSAKSGGLNHGIIAAIVIGAVLALALLAFFLRKRAKKRRAALHKLWLASSGNNQRATFRSSFGDLRASFFASDSEEGHGDPFSKRSSGPFSDNMAISPPSPGSPNMTQAISTEITPLALAVHSTGIRSSRNSQFSIGSSGSGGSDESGGQWVEVRTDVGPTGQWCLPSPMSVRPFTPTESWSFPKPPTSRGQSMVYTGDDKEPVDPDPFADSTTIFPHRFTAYGYSEEGP</sequence>
<evidence type="ECO:0000313" key="3">
    <source>
        <dbReference type="EMBL" id="KAF9783104.1"/>
    </source>
</evidence>
<evidence type="ECO:0000313" key="4">
    <source>
        <dbReference type="Proteomes" id="UP000736335"/>
    </source>
</evidence>